<keyword evidence="2" id="KW-0285">Flavoprotein</keyword>
<dbReference type="InterPro" id="IPR050416">
    <property type="entry name" value="FAD-linked_Oxidoreductase"/>
</dbReference>
<proteinExistence type="inferred from homology"/>
<dbReference type="InterPro" id="IPR006094">
    <property type="entry name" value="Oxid_FAD_bind_N"/>
</dbReference>
<comment type="caution">
    <text evidence="6">The sequence shown here is derived from an EMBL/GenBank/DDBJ whole genome shotgun (WGS) entry which is preliminary data.</text>
</comment>
<dbReference type="Proteomes" id="UP000247233">
    <property type="component" value="Unassembled WGS sequence"/>
</dbReference>
<dbReference type="GO" id="GO:0016491">
    <property type="term" value="F:oxidoreductase activity"/>
    <property type="evidence" value="ECO:0007669"/>
    <property type="project" value="UniProtKB-KW"/>
</dbReference>
<evidence type="ECO:0000256" key="2">
    <source>
        <dbReference type="ARBA" id="ARBA00022630"/>
    </source>
</evidence>
<reference evidence="6 7" key="1">
    <citation type="submission" date="2016-12" db="EMBL/GenBank/DDBJ databases">
        <title>The genomes of Aspergillus section Nigri reveals drivers in fungal speciation.</title>
        <authorList>
            <consortium name="DOE Joint Genome Institute"/>
            <person name="Vesth T.C."/>
            <person name="Nybo J."/>
            <person name="Theobald S."/>
            <person name="Brandl J."/>
            <person name="Frisvad J.C."/>
            <person name="Nielsen K.F."/>
            <person name="Lyhne E.K."/>
            <person name="Kogle M.E."/>
            <person name="Kuo A."/>
            <person name="Riley R."/>
            <person name="Clum A."/>
            <person name="Nolan M."/>
            <person name="Lipzen A."/>
            <person name="Salamov A."/>
            <person name="Henrissat B."/>
            <person name="Wiebenga A."/>
            <person name="De Vries R.P."/>
            <person name="Grigoriev I.V."/>
            <person name="Mortensen U.H."/>
            <person name="Andersen M.R."/>
            <person name="Baker S.E."/>
        </authorList>
    </citation>
    <scope>NUCLEOTIDE SEQUENCE [LARGE SCALE GENOMIC DNA]</scope>
    <source>
        <strain evidence="6 7">CBS 117.55</strain>
    </source>
</reference>
<evidence type="ECO:0000256" key="4">
    <source>
        <dbReference type="ARBA" id="ARBA00023002"/>
    </source>
</evidence>
<dbReference type="STRING" id="1448321.A0A317WR39"/>
<dbReference type="InterPro" id="IPR016169">
    <property type="entry name" value="FAD-bd_PCMH_sub2"/>
</dbReference>
<evidence type="ECO:0000256" key="1">
    <source>
        <dbReference type="ARBA" id="ARBA00005466"/>
    </source>
</evidence>
<dbReference type="Gene3D" id="3.30.43.10">
    <property type="entry name" value="Uridine Diphospho-n-acetylenolpyruvylglucosamine Reductase, domain 2"/>
    <property type="match status" value="1"/>
</dbReference>
<dbReference type="GO" id="GO:0071949">
    <property type="term" value="F:FAD binding"/>
    <property type="evidence" value="ECO:0007669"/>
    <property type="project" value="InterPro"/>
</dbReference>
<dbReference type="InterPro" id="IPR016167">
    <property type="entry name" value="FAD-bd_PCMH_sub1"/>
</dbReference>
<sequence>MHSNSNATGSSDLSGACCLTLLSLLGSSQVTFPGSQAYEFSRSSFFSQQEAQLQPRCVVAPTGVEDVSTILQSLTSIGTSLPEGERSVCDFAIRSGGHTPFAGAASIDGGITIDLQGLKAIEVSSDRATVSVGPGATWGEVYSFLDPLQLTVAGGRVAQVGVGGLTTGGGISFVSPRYGWTCDTVQNFEVVLANGSIIHANADEHPDLLGALRGGSNNFGIVTRADLTAIEQGPVWGGNVYYALDTIDQQLQATAQFSDPETYDDYASLIVSLSFSGAQGAAIVNSIVYTRAEENPPAFQPFTEIASLSSTLRLANMSSITTELGSYSPNGHRQLFLETTFASTQSMLNATYRHWNTSLAAIREVAGIVWSVSLEPLPPSIYARASPENALGLSGTSGTLVVALLSATWNDATDDAAVAQVAREMFAAVEDDAHRLEAYHPFVYLNYAAPWQDPIASYGPESVERLRRVAWDVDPRGVFTANVPGGFKIPGEQSSEPIS</sequence>
<dbReference type="SUPFAM" id="SSF56176">
    <property type="entry name" value="FAD-binding/transporter-associated domain-like"/>
    <property type="match status" value="1"/>
</dbReference>
<dbReference type="GeneID" id="37063955"/>
<evidence type="ECO:0000259" key="5">
    <source>
        <dbReference type="PROSITE" id="PS51387"/>
    </source>
</evidence>
<dbReference type="VEuPathDB" id="FungiDB:BO70DRAFT_350904"/>
<gene>
    <name evidence="6" type="ORF">BO70DRAFT_350904</name>
</gene>
<keyword evidence="7" id="KW-1185">Reference proteome</keyword>
<dbReference type="OrthoDB" id="2151789at2759"/>
<name>A0A317WR39_9EURO</name>
<dbReference type="EMBL" id="MSFL01000006">
    <property type="protein sequence ID" value="PWY87378.1"/>
    <property type="molecule type" value="Genomic_DNA"/>
</dbReference>
<feature type="domain" description="FAD-binding PCMH-type" evidence="5">
    <location>
        <begin position="51"/>
        <end position="232"/>
    </location>
</feature>
<dbReference type="Gene3D" id="3.40.462.20">
    <property type="match status" value="1"/>
</dbReference>
<dbReference type="InterPro" id="IPR016166">
    <property type="entry name" value="FAD-bd_PCMH"/>
</dbReference>
<dbReference type="PANTHER" id="PTHR42973">
    <property type="entry name" value="BINDING OXIDOREDUCTASE, PUTATIVE (AFU_ORTHOLOGUE AFUA_1G17690)-RELATED"/>
    <property type="match status" value="1"/>
</dbReference>
<dbReference type="PANTHER" id="PTHR42973:SF22">
    <property type="entry name" value="FAD-BINDING PCMH-TYPE DOMAIN-CONTAINING PROTEIN-RELATED"/>
    <property type="match status" value="1"/>
</dbReference>
<dbReference type="InterPro" id="IPR036318">
    <property type="entry name" value="FAD-bd_PCMH-like_sf"/>
</dbReference>
<dbReference type="Gene3D" id="3.30.465.10">
    <property type="match status" value="1"/>
</dbReference>
<evidence type="ECO:0000313" key="7">
    <source>
        <dbReference type="Proteomes" id="UP000247233"/>
    </source>
</evidence>
<evidence type="ECO:0000256" key="3">
    <source>
        <dbReference type="ARBA" id="ARBA00022827"/>
    </source>
</evidence>
<dbReference type="PROSITE" id="PS51387">
    <property type="entry name" value="FAD_PCMH"/>
    <property type="match status" value="1"/>
</dbReference>
<evidence type="ECO:0000313" key="6">
    <source>
        <dbReference type="EMBL" id="PWY87378.1"/>
    </source>
</evidence>
<keyword evidence="3" id="KW-0274">FAD</keyword>
<dbReference type="RefSeq" id="XP_025401261.1">
    <property type="nucleotide sequence ID" value="XM_025541718.1"/>
</dbReference>
<dbReference type="AlphaFoldDB" id="A0A317WR39"/>
<comment type="similarity">
    <text evidence="1">Belongs to the oxygen-dependent FAD-linked oxidoreductase family.</text>
</comment>
<protein>
    <submittedName>
        <fullName evidence="6">Putative oxidoreductase</fullName>
    </submittedName>
</protein>
<keyword evidence="4" id="KW-0560">Oxidoreductase</keyword>
<dbReference type="Pfam" id="PF01565">
    <property type="entry name" value="FAD_binding_4"/>
    <property type="match status" value="1"/>
</dbReference>
<organism evidence="6 7">
    <name type="scientific">Aspergillus heteromorphus CBS 117.55</name>
    <dbReference type="NCBI Taxonomy" id="1448321"/>
    <lineage>
        <taxon>Eukaryota</taxon>
        <taxon>Fungi</taxon>
        <taxon>Dikarya</taxon>
        <taxon>Ascomycota</taxon>
        <taxon>Pezizomycotina</taxon>
        <taxon>Eurotiomycetes</taxon>
        <taxon>Eurotiomycetidae</taxon>
        <taxon>Eurotiales</taxon>
        <taxon>Aspergillaceae</taxon>
        <taxon>Aspergillus</taxon>
        <taxon>Aspergillus subgen. Circumdati</taxon>
    </lineage>
</organism>
<accession>A0A317WR39</accession>